<dbReference type="SUPFAM" id="SSF46785">
    <property type="entry name" value="Winged helix' DNA-binding domain"/>
    <property type="match status" value="1"/>
</dbReference>
<evidence type="ECO:0000313" key="3">
    <source>
        <dbReference type="Proteomes" id="UP000240490"/>
    </source>
</evidence>
<feature type="domain" description="Transcription regulator PadR N-terminal" evidence="1">
    <location>
        <begin position="30"/>
        <end position="102"/>
    </location>
</feature>
<gene>
    <name evidence="2" type="ORF">B9Q08_04860</name>
</gene>
<name>A0A2R6AVI9_9ARCH</name>
<comment type="caution">
    <text evidence="2">The sequence shown here is derived from an EMBL/GenBank/DDBJ whole genome shotgun (WGS) entry which is preliminary data.</text>
</comment>
<evidence type="ECO:0000313" key="2">
    <source>
        <dbReference type="EMBL" id="PSN90366.1"/>
    </source>
</evidence>
<dbReference type="InterPro" id="IPR036388">
    <property type="entry name" value="WH-like_DNA-bd_sf"/>
</dbReference>
<dbReference type="Gene3D" id="1.10.10.10">
    <property type="entry name" value="Winged helix-like DNA-binding domain superfamily/Winged helix DNA-binding domain"/>
    <property type="match status" value="1"/>
</dbReference>
<sequence length="199" mass="22611">MRMEKEVYGDSEASFIEPQGAPRGLLMYYVLHKLSYKPAYGYEILRDIENKSGGAWRPGPSSIYPLLKKLESAGLIRASGKEGDVTSHRVYSITEKGKSHLANIRKKFAMAGQKWESIGRIFVELVDPTDVPSMISRASTVRFDLTRQLVDSKFEALPKKQMRYALEEYRLGLKRQLEWVEELLSRIDKPNPDGGVKSV</sequence>
<evidence type="ECO:0000259" key="1">
    <source>
        <dbReference type="Pfam" id="PF03551"/>
    </source>
</evidence>
<reference evidence="2 3" key="1">
    <citation type="submission" date="2017-04" db="EMBL/GenBank/DDBJ databases">
        <title>Novel microbial lineages endemic to geothermal iron-oxide mats fill important gaps in the evolutionary history of Archaea.</title>
        <authorList>
            <person name="Jay Z.J."/>
            <person name="Beam J.P."/>
            <person name="Dlakic M."/>
            <person name="Rusch D.B."/>
            <person name="Kozubal M.A."/>
            <person name="Inskeep W.P."/>
        </authorList>
    </citation>
    <scope>NUCLEOTIDE SEQUENCE [LARGE SCALE GENOMIC DNA]</scope>
    <source>
        <strain evidence="2">ECH_B_SAG-M15</strain>
    </source>
</reference>
<dbReference type="InterPro" id="IPR005149">
    <property type="entry name" value="Tscrpt_reg_PadR_N"/>
</dbReference>
<dbReference type="PANTHER" id="PTHR43252">
    <property type="entry name" value="TRANSCRIPTIONAL REGULATOR YQJI"/>
    <property type="match status" value="1"/>
</dbReference>
<dbReference type="Proteomes" id="UP000240490">
    <property type="component" value="Unassembled WGS sequence"/>
</dbReference>
<accession>A0A2R6AVI9</accession>
<dbReference type="Pfam" id="PF03551">
    <property type="entry name" value="PadR"/>
    <property type="match status" value="1"/>
</dbReference>
<dbReference type="AlphaFoldDB" id="A0A2R6AVI9"/>
<dbReference type="InterPro" id="IPR036390">
    <property type="entry name" value="WH_DNA-bd_sf"/>
</dbReference>
<dbReference type="PANTHER" id="PTHR43252:SF2">
    <property type="entry name" value="TRANSCRIPTION REGULATOR, PADR-LIKE FAMILY"/>
    <property type="match status" value="1"/>
</dbReference>
<dbReference type="EMBL" id="NEXJ01000085">
    <property type="protein sequence ID" value="PSN90366.1"/>
    <property type="molecule type" value="Genomic_DNA"/>
</dbReference>
<protein>
    <recommendedName>
        <fullName evidence="1">Transcription regulator PadR N-terminal domain-containing protein</fullName>
    </recommendedName>
</protein>
<organism evidence="2 3">
    <name type="scientific">Candidatus Marsarchaeota G2 archaeon ECH_B_SAG-M15</name>
    <dbReference type="NCBI Taxonomy" id="1978162"/>
    <lineage>
        <taxon>Archaea</taxon>
        <taxon>Candidatus Marsarchaeota</taxon>
        <taxon>Candidatus Marsarchaeota group 2</taxon>
    </lineage>
</organism>
<proteinExistence type="predicted"/>